<protein>
    <recommendedName>
        <fullName evidence="3">Glucosyl-3-phosphoglycerate synthase</fullName>
    </recommendedName>
</protein>
<dbReference type="SUPFAM" id="SSF53448">
    <property type="entry name" value="Nucleotide-diphospho-sugar transferases"/>
    <property type="match status" value="1"/>
</dbReference>
<dbReference type="STRING" id="679901.Mzhil_1357"/>
<dbReference type="InterPro" id="IPR029044">
    <property type="entry name" value="Nucleotide-diphossugar_trans"/>
</dbReference>
<dbReference type="NCBIfam" id="NF040724">
    <property type="entry name" value="GpgS_Meth"/>
    <property type="match status" value="1"/>
</dbReference>
<dbReference type="Gene3D" id="3.90.550.10">
    <property type="entry name" value="Spore Coat Polysaccharide Biosynthesis Protein SpsA, Chain A"/>
    <property type="match status" value="1"/>
</dbReference>
<proteinExistence type="predicted"/>
<dbReference type="OrthoDB" id="123709at2157"/>
<dbReference type="GeneID" id="10822993"/>
<dbReference type="AlphaFoldDB" id="F7XNF1"/>
<reference evidence="1" key="1">
    <citation type="submission" date="2010-07" db="EMBL/GenBank/DDBJ databases">
        <title>The complete genome of Methanosalsum zhilinae DSM 4017.</title>
        <authorList>
            <consortium name="US DOE Joint Genome Institute (JGI-PGF)"/>
            <person name="Lucas S."/>
            <person name="Copeland A."/>
            <person name="Lapidus A."/>
            <person name="Glavina del Rio T."/>
            <person name="Dalin E."/>
            <person name="Tice H."/>
            <person name="Bruce D."/>
            <person name="Goodwin L."/>
            <person name="Pitluck S."/>
            <person name="Kyrpides N."/>
            <person name="Mavromatis K."/>
            <person name="Ovchinnikova G."/>
            <person name="Daligault H."/>
            <person name="Detter J.C."/>
            <person name="Han C."/>
            <person name="Tapia R."/>
            <person name="Larimer F."/>
            <person name="Land M."/>
            <person name="Hauser L."/>
            <person name="Markowitz V."/>
            <person name="Cheng J.-F."/>
            <person name="Hugenholtz P."/>
            <person name="Woyke T."/>
            <person name="Wu D."/>
            <person name="Spring S."/>
            <person name="Schueler E."/>
            <person name="Brambilla E."/>
            <person name="Klenk H.-P."/>
            <person name="Eisen J.A."/>
        </authorList>
    </citation>
    <scope>NUCLEOTIDE SEQUENCE</scope>
    <source>
        <strain evidence="1">DSM 4017</strain>
    </source>
</reference>
<dbReference type="KEGG" id="mzh:Mzhil_1357"/>
<dbReference type="HOGENOM" id="CLU_056498_0_0_2"/>
<evidence type="ECO:0008006" key="3">
    <source>
        <dbReference type="Google" id="ProtNLM"/>
    </source>
</evidence>
<gene>
    <name evidence="1" type="ordered locus">Mzhil_1357</name>
</gene>
<dbReference type="Proteomes" id="UP000006622">
    <property type="component" value="Chromosome"/>
</dbReference>
<evidence type="ECO:0000313" key="1">
    <source>
        <dbReference type="EMBL" id="AEH61201.1"/>
    </source>
</evidence>
<accession>F7XNF1</accession>
<name>F7XNF1_METZD</name>
<dbReference type="InterPro" id="IPR053677">
    <property type="entry name" value="GPGS-related"/>
</dbReference>
<keyword evidence="2" id="KW-1185">Reference proteome</keyword>
<evidence type="ECO:0000313" key="2">
    <source>
        <dbReference type="Proteomes" id="UP000006622"/>
    </source>
</evidence>
<dbReference type="RefSeq" id="WP_013898638.1">
    <property type="nucleotide sequence ID" value="NC_015676.1"/>
</dbReference>
<sequence length="411" mass="47741">MDFLQEEITTIHDFCFDTDKIDQKMNDLTLTRPVVLIVPILYSEIKNEPLHNIVDQLNKCSYIKRVIIPLAADNWEEYFEVLEFFEFLKVPHMVIWCNGPRVENILKNMKEKALDITSFKGKGKDVWIAIGVASLNSYAIALHDADIVNYTKDFPSKLLYPIVNPEMDFFFNKGYYARIDPENKIMYGRVYRLFVRPLIEALRIEVGYQSELLQYMQAFRYLLSGEFAMTTDMALNIRIPGDWGLEVGILAEMYRNATLKRICQIDLGFYEHKHQPLGKSKEEGLRKMSRDILTTLLRVVSETTSASSQEVSIPFLHSVRIKYKRMAQDLIRQYNTDALCNGINYNRHMEERYVDVFAEIIMKGGEEYLDDPVDVLMPDWKRALSAMPDLRTRIQEAALADAAEYEKSSAE</sequence>
<organism evidence="1 2">
    <name type="scientific">Methanosalsum zhilinae (strain DSM 4017 / NBRC 107636 / OCM 62 / WeN5)</name>
    <name type="common">Methanohalophilus zhilinae</name>
    <dbReference type="NCBI Taxonomy" id="679901"/>
    <lineage>
        <taxon>Archaea</taxon>
        <taxon>Methanobacteriati</taxon>
        <taxon>Methanobacteriota</taxon>
        <taxon>Stenosarchaea group</taxon>
        <taxon>Methanomicrobia</taxon>
        <taxon>Methanosarcinales</taxon>
        <taxon>Methanosarcinaceae</taxon>
        <taxon>Methanosalsum</taxon>
    </lineage>
</organism>
<dbReference type="EMBL" id="CP002101">
    <property type="protein sequence ID" value="AEH61201.1"/>
    <property type="molecule type" value="Genomic_DNA"/>
</dbReference>